<protein>
    <submittedName>
        <fullName evidence="2">Uncharacterized protein</fullName>
    </submittedName>
</protein>
<organism evidence="2 3">
    <name type="scientific">Yanshouia hominis</name>
    <dbReference type="NCBI Taxonomy" id="2763673"/>
    <lineage>
        <taxon>Bacteria</taxon>
        <taxon>Bacillati</taxon>
        <taxon>Bacillota</taxon>
        <taxon>Clostridia</taxon>
        <taxon>Eubacteriales</taxon>
        <taxon>Oscillospiraceae</taxon>
        <taxon>Yanshouia</taxon>
    </lineage>
</organism>
<dbReference type="Proteomes" id="UP000658131">
    <property type="component" value="Unassembled WGS sequence"/>
</dbReference>
<name>A0ABR7NHU7_9FIRM</name>
<proteinExistence type="predicted"/>
<dbReference type="EMBL" id="JACRTB010000007">
    <property type="protein sequence ID" value="MBC8575940.1"/>
    <property type="molecule type" value="Genomic_DNA"/>
</dbReference>
<keyword evidence="1" id="KW-0472">Membrane</keyword>
<reference evidence="2 3" key="1">
    <citation type="submission" date="2020-08" db="EMBL/GenBank/DDBJ databases">
        <title>Genome public.</title>
        <authorList>
            <person name="Liu C."/>
            <person name="Sun Q."/>
        </authorList>
    </citation>
    <scope>NUCLEOTIDE SEQUENCE [LARGE SCALE GENOMIC DNA]</scope>
    <source>
        <strain evidence="2 3">BX1</strain>
    </source>
</reference>
<keyword evidence="1" id="KW-0812">Transmembrane</keyword>
<feature type="transmembrane region" description="Helical" evidence="1">
    <location>
        <begin position="36"/>
        <end position="54"/>
    </location>
</feature>
<keyword evidence="1" id="KW-1133">Transmembrane helix</keyword>
<evidence type="ECO:0000313" key="3">
    <source>
        <dbReference type="Proteomes" id="UP000658131"/>
    </source>
</evidence>
<accession>A0ABR7NHU7</accession>
<feature type="transmembrane region" description="Helical" evidence="1">
    <location>
        <begin position="66"/>
        <end position="88"/>
    </location>
</feature>
<dbReference type="RefSeq" id="WP_262399506.1">
    <property type="nucleotide sequence ID" value="NZ_JACRTB010000007.1"/>
</dbReference>
<comment type="caution">
    <text evidence="2">The sequence shown here is derived from an EMBL/GenBank/DDBJ whole genome shotgun (WGS) entry which is preliminary data.</text>
</comment>
<evidence type="ECO:0000313" key="2">
    <source>
        <dbReference type="EMBL" id="MBC8575940.1"/>
    </source>
</evidence>
<sequence>MKQLLQDRLRPGEKVLWQGHPAGIRLMDPAFRLKNIIVWAFAALFAAAAVWYAGFYAPAAGIEMAFAAKVSFFSLALGGYIAATPFLCRRNLEQNICYCMTTERMIAYRVKGETIRFQSRDYVDFAEASVEYLASGKANLYLGPKTFTARLELLNELLPAREEDRMMPLTFTSIVDIEGACRCLPTYIKIDGFTRSEPLRRAA</sequence>
<gene>
    <name evidence="2" type="ORF">H8717_05870</name>
</gene>
<keyword evidence="3" id="KW-1185">Reference proteome</keyword>
<evidence type="ECO:0000256" key="1">
    <source>
        <dbReference type="SAM" id="Phobius"/>
    </source>
</evidence>